<dbReference type="RefSeq" id="WP_263411986.1">
    <property type="nucleotide sequence ID" value="NZ_BAABBH010000001.1"/>
</dbReference>
<protein>
    <submittedName>
        <fullName evidence="7">Two-component regulator propeller domain-containing protein</fullName>
    </submittedName>
</protein>
<sequence>MFAAWCIAALLSACAAASCCAQTQQVQNWTTEEGLPQNSVHALEQSQDGYLWLATEAGVARFNGLRFQRYTSANEPAFRSDDVCCIAAAEPGTLLFGTANGVVALRDGVFRPVRGVSGQVLSLKRESDGGVLVLTDSGLQRVSGETVVPVALPGGLVPSALGEATDGSARALSGTQLLKVRGTTVATLGVLPAGVQHLLADGNGDVWAATGSSLELRDGKLTLLRRWQVGRDLPGSRLESLQPWPGGVLVGTNRGAAVLCAREKEAAAILPLANDAVLSAVVDREGDAWFGTDSSGLFSVRDRSIGSVAGLAGESVTALAQGTDGRLWVGTRDAGLRSVQVEGTVARTVPARLASDVVLSVATAGDEVWVGSPEGLDQVRGTRVDHVTAADGLPDDFVKSLLVANDGVLWAGTRRGVALLRDGRVDRVMTAADGLPSDVIGAMLQDRQGTVWIGTLAGLVRWDGKALRAVPMSYGSSVAIAALHTSGDGTLWVGTGRGLSVLSEGRLLPVNLSAVRGSVAAVLDDSFGNLWIRSAAGLLRASAAALRGCAGKPVCAAPVRQFGVADGMPGVELPSLGTQIAMARRDGTLWFATRRGVAVVNPRESITAAVAPGIAIESVQVDGRAVSLAPTVKVGAGGRRVTITFAGLSLSAPGQVRYRYLLTRFDRDWSAWQPGGSAEYTNLPPGNFLFRVQAMSVEGVISERDATVTLHVQAPLYRQWWFYALLLLLAAGGAYGLYWLRLRRVRRDFATVLQERNRIAREIHDTLAQDFVAVSLQLEVTSELLRAGAVSAAKEQVDTTRTLVREGIQDARESIWAIRAEASEKTLPARLAAVVKRAESADLTVTGAYRQLPDSREREIFRIAKEALGNAQQHAHASHIQVDLVYSEDAILLRVSDDGAGFDVAAGAAKAGHYGVRGMRERAAAIGATLTVRSAPGEGTCVELRLNDR</sequence>
<dbReference type="SMART" id="SM00387">
    <property type="entry name" value="HATPase_c"/>
    <property type="match status" value="1"/>
</dbReference>
<dbReference type="SUPFAM" id="SSF50998">
    <property type="entry name" value="Quinoprotein alcohol dehydrogenase-like"/>
    <property type="match status" value="1"/>
</dbReference>
<dbReference type="InterPro" id="IPR011712">
    <property type="entry name" value="Sig_transdc_His_kin_sub3_dim/P"/>
</dbReference>
<dbReference type="Gene3D" id="1.20.5.1930">
    <property type="match status" value="1"/>
</dbReference>
<evidence type="ECO:0000313" key="7">
    <source>
        <dbReference type="EMBL" id="MFN2976539.1"/>
    </source>
</evidence>
<dbReference type="Pfam" id="PF07730">
    <property type="entry name" value="HisKA_3"/>
    <property type="match status" value="1"/>
</dbReference>
<dbReference type="Gene3D" id="3.30.565.10">
    <property type="entry name" value="Histidine kinase-like ATPase, C-terminal domain"/>
    <property type="match status" value="1"/>
</dbReference>
<keyword evidence="3" id="KW-0902">Two-component regulatory system</keyword>
<dbReference type="Pfam" id="PF07494">
    <property type="entry name" value="Reg_prop"/>
    <property type="match status" value="4"/>
</dbReference>
<dbReference type="InterPro" id="IPR003594">
    <property type="entry name" value="HATPase_dom"/>
</dbReference>
<dbReference type="Gene3D" id="2.130.10.10">
    <property type="entry name" value="YVTN repeat-like/Quinoprotein amine dehydrogenase"/>
    <property type="match status" value="3"/>
</dbReference>
<name>A0ABW9KPV3_9BACT</name>
<dbReference type="Pfam" id="PF07495">
    <property type="entry name" value="Y_Y_Y"/>
    <property type="match status" value="1"/>
</dbReference>
<evidence type="ECO:0000256" key="5">
    <source>
        <dbReference type="SAM" id="SignalP"/>
    </source>
</evidence>
<dbReference type="InterPro" id="IPR036890">
    <property type="entry name" value="HATPase_C_sf"/>
</dbReference>
<feature type="transmembrane region" description="Helical" evidence="4">
    <location>
        <begin position="720"/>
        <end position="740"/>
    </location>
</feature>
<accession>A0ABW9KPV3</accession>
<proteinExistence type="predicted"/>
<feature type="chain" id="PRO_5046599567" evidence="5">
    <location>
        <begin position="22"/>
        <end position="949"/>
    </location>
</feature>
<keyword evidence="2" id="KW-0418">Kinase</keyword>
<dbReference type="PANTHER" id="PTHR24421:SF62">
    <property type="entry name" value="SENSORY TRANSDUCTION HISTIDINE KINASE"/>
    <property type="match status" value="1"/>
</dbReference>
<comment type="caution">
    <text evidence="7">The sequence shown here is derived from an EMBL/GenBank/DDBJ whole genome shotgun (WGS) entry which is preliminary data.</text>
</comment>
<keyword evidence="4" id="KW-0812">Transmembrane</keyword>
<keyword evidence="8" id="KW-1185">Reference proteome</keyword>
<evidence type="ECO:0000256" key="2">
    <source>
        <dbReference type="ARBA" id="ARBA00022777"/>
    </source>
</evidence>
<gene>
    <name evidence="7" type="ORF">ACK2TP_12265</name>
</gene>
<feature type="domain" description="Histidine kinase/HSP90-like ATPase" evidence="6">
    <location>
        <begin position="855"/>
        <end position="949"/>
    </location>
</feature>
<keyword evidence="4" id="KW-0472">Membrane</keyword>
<dbReference type="InterPro" id="IPR011047">
    <property type="entry name" value="Quinoprotein_ADH-like_sf"/>
</dbReference>
<evidence type="ECO:0000259" key="6">
    <source>
        <dbReference type="SMART" id="SM00387"/>
    </source>
</evidence>
<dbReference type="InterPro" id="IPR011110">
    <property type="entry name" value="Reg_prop"/>
</dbReference>
<evidence type="ECO:0000256" key="1">
    <source>
        <dbReference type="ARBA" id="ARBA00022679"/>
    </source>
</evidence>
<evidence type="ECO:0000256" key="3">
    <source>
        <dbReference type="ARBA" id="ARBA00023012"/>
    </source>
</evidence>
<evidence type="ECO:0000256" key="4">
    <source>
        <dbReference type="SAM" id="Phobius"/>
    </source>
</evidence>
<keyword evidence="1" id="KW-0808">Transferase</keyword>
<dbReference type="InterPro" id="IPR015943">
    <property type="entry name" value="WD40/YVTN_repeat-like_dom_sf"/>
</dbReference>
<dbReference type="Gene3D" id="2.60.40.10">
    <property type="entry name" value="Immunoglobulins"/>
    <property type="match status" value="1"/>
</dbReference>
<dbReference type="Proteomes" id="UP001634747">
    <property type="component" value="Unassembled WGS sequence"/>
</dbReference>
<dbReference type="Pfam" id="PF02518">
    <property type="entry name" value="HATPase_c"/>
    <property type="match status" value="1"/>
</dbReference>
<dbReference type="InterPro" id="IPR011123">
    <property type="entry name" value="Y_Y_Y"/>
</dbReference>
<dbReference type="PANTHER" id="PTHR24421">
    <property type="entry name" value="NITRATE/NITRITE SENSOR PROTEIN NARX-RELATED"/>
    <property type="match status" value="1"/>
</dbReference>
<dbReference type="EMBL" id="JBJYXY010000001">
    <property type="protein sequence ID" value="MFN2976539.1"/>
    <property type="molecule type" value="Genomic_DNA"/>
</dbReference>
<feature type="signal peptide" evidence="5">
    <location>
        <begin position="1"/>
        <end position="21"/>
    </location>
</feature>
<evidence type="ECO:0000313" key="8">
    <source>
        <dbReference type="Proteomes" id="UP001634747"/>
    </source>
</evidence>
<dbReference type="InterPro" id="IPR050482">
    <property type="entry name" value="Sensor_HK_TwoCompSys"/>
</dbReference>
<dbReference type="CDD" id="cd16917">
    <property type="entry name" value="HATPase_UhpB-NarQ-NarX-like"/>
    <property type="match status" value="1"/>
</dbReference>
<dbReference type="SUPFAM" id="SSF63829">
    <property type="entry name" value="Calcium-dependent phosphotriesterase"/>
    <property type="match status" value="2"/>
</dbReference>
<dbReference type="InterPro" id="IPR013783">
    <property type="entry name" value="Ig-like_fold"/>
</dbReference>
<keyword evidence="5" id="KW-0732">Signal</keyword>
<organism evidence="7 8">
    <name type="scientific">Terriglobus aquaticus</name>
    <dbReference type="NCBI Taxonomy" id="940139"/>
    <lineage>
        <taxon>Bacteria</taxon>
        <taxon>Pseudomonadati</taxon>
        <taxon>Acidobacteriota</taxon>
        <taxon>Terriglobia</taxon>
        <taxon>Terriglobales</taxon>
        <taxon>Acidobacteriaceae</taxon>
        <taxon>Terriglobus</taxon>
    </lineage>
</organism>
<reference evidence="7 8" key="1">
    <citation type="submission" date="2024-12" db="EMBL/GenBank/DDBJ databases">
        <authorList>
            <person name="Lee Y."/>
        </authorList>
    </citation>
    <scope>NUCLEOTIDE SEQUENCE [LARGE SCALE GENOMIC DNA]</scope>
    <source>
        <strain evidence="7 8">03SUJ4</strain>
    </source>
</reference>
<keyword evidence="4" id="KW-1133">Transmembrane helix</keyword>
<dbReference type="SUPFAM" id="SSF55874">
    <property type="entry name" value="ATPase domain of HSP90 chaperone/DNA topoisomerase II/histidine kinase"/>
    <property type="match status" value="1"/>
</dbReference>